<name>A0A080N2K8_9BIFI</name>
<sequence>MRFVLQRLALFVVTLLGVSVLVFAALRVLPGDMAQLMAGMNSTPGRVASIRKSMGLDRPVFEQYTGWLWGLMHGDFGMSMLTGRAIAATVKTRASVTFPLIALGLLAAMVIGLVFGYEATMSHRPAVRVMFHLLALVGGAIPALWGGLLLILLFSKGMGIIGLFPSQGFPASGWRQPVQALSSLALPALTVGIIDGATLMRYTRSALTELLSSDVIAMTMASGYTRRQAMVRVGFRLALPQLVSVTGLLFASMVTGVMVIENLFALPGIGYGLVTDLGNRDLIAVQSELFMLAAFFLFVGFIVDVIHRLLDPRMRHPEQEG</sequence>
<dbReference type="EMBL" id="ATLK01000001">
    <property type="protein sequence ID" value="KFF31081.1"/>
    <property type="molecule type" value="Genomic_DNA"/>
</dbReference>
<dbReference type="InterPro" id="IPR035906">
    <property type="entry name" value="MetI-like_sf"/>
</dbReference>
<protein>
    <submittedName>
        <fullName evidence="9">Peptide ABC transporter, permease protein</fullName>
    </submittedName>
</protein>
<dbReference type="AlphaFoldDB" id="A0A080N2K8"/>
<feature type="transmembrane region" description="Helical" evidence="7">
    <location>
        <begin position="98"/>
        <end position="117"/>
    </location>
</feature>
<comment type="caution">
    <text evidence="9">The sequence shown here is derived from an EMBL/GenBank/DDBJ whole genome shotgun (WGS) entry which is preliminary data.</text>
</comment>
<evidence type="ECO:0000313" key="10">
    <source>
        <dbReference type="Proteomes" id="UP000028730"/>
    </source>
</evidence>
<keyword evidence="2 7" id="KW-0813">Transport</keyword>
<gene>
    <name evidence="9" type="ORF">BBOMB_0413</name>
</gene>
<dbReference type="PANTHER" id="PTHR43163">
    <property type="entry name" value="DIPEPTIDE TRANSPORT SYSTEM PERMEASE PROTEIN DPPB-RELATED"/>
    <property type="match status" value="1"/>
</dbReference>
<evidence type="ECO:0000256" key="5">
    <source>
        <dbReference type="ARBA" id="ARBA00022989"/>
    </source>
</evidence>
<proteinExistence type="inferred from homology"/>
<accession>A0A080N2K8</accession>
<feature type="transmembrane region" description="Helical" evidence="7">
    <location>
        <begin position="66"/>
        <end position="86"/>
    </location>
</feature>
<dbReference type="OrthoDB" id="9778910at2"/>
<reference evidence="9 10" key="1">
    <citation type="journal article" date="2014" name="Appl. Environ. Microbiol.">
        <title>Genomic encyclopedia of type strains of the genus Bifidobacterium.</title>
        <authorList>
            <person name="Milani C."/>
            <person name="Lugli G.A."/>
            <person name="Duranti S."/>
            <person name="Turroni F."/>
            <person name="Bottacini F."/>
            <person name="Mangifesta M."/>
            <person name="Sanchez B."/>
            <person name="Viappiani A."/>
            <person name="Mancabelli L."/>
            <person name="Taminiau B."/>
            <person name="Delcenserie V."/>
            <person name="Barrangou R."/>
            <person name="Margolles A."/>
            <person name="van Sinderen D."/>
            <person name="Ventura M."/>
        </authorList>
    </citation>
    <scope>NUCLEOTIDE SEQUENCE [LARGE SCALE GENOMIC DNA]</scope>
    <source>
        <strain evidence="9 10">DSM 19703</strain>
    </source>
</reference>
<dbReference type="SUPFAM" id="SSF161098">
    <property type="entry name" value="MetI-like"/>
    <property type="match status" value="1"/>
</dbReference>
<dbReference type="STRING" id="1341695.BBOMB_0413"/>
<dbReference type="InterPro" id="IPR000515">
    <property type="entry name" value="MetI-like"/>
</dbReference>
<feature type="transmembrane region" description="Helical" evidence="7">
    <location>
        <begin position="289"/>
        <end position="310"/>
    </location>
</feature>
<keyword evidence="10" id="KW-1185">Reference proteome</keyword>
<dbReference type="GO" id="GO:0005886">
    <property type="term" value="C:plasma membrane"/>
    <property type="evidence" value="ECO:0007669"/>
    <property type="project" value="UniProtKB-SubCell"/>
</dbReference>
<comment type="similarity">
    <text evidence="7">Belongs to the binding-protein-dependent transport system permease family.</text>
</comment>
<evidence type="ECO:0000256" key="4">
    <source>
        <dbReference type="ARBA" id="ARBA00022692"/>
    </source>
</evidence>
<dbReference type="Proteomes" id="UP000028730">
    <property type="component" value="Unassembled WGS sequence"/>
</dbReference>
<dbReference type="PROSITE" id="PS50928">
    <property type="entry name" value="ABC_TM1"/>
    <property type="match status" value="1"/>
</dbReference>
<dbReference type="Pfam" id="PF19300">
    <property type="entry name" value="BPD_transp_1_N"/>
    <property type="match status" value="1"/>
</dbReference>
<keyword evidence="4 7" id="KW-0812">Transmembrane</keyword>
<dbReference type="RefSeq" id="WP_044086901.1">
    <property type="nucleotide sequence ID" value="NZ_ATLK01000001.1"/>
</dbReference>
<feature type="transmembrane region" description="Helical" evidence="7">
    <location>
        <begin position="129"/>
        <end position="154"/>
    </location>
</feature>
<comment type="subcellular location">
    <subcellularLocation>
        <location evidence="1 7">Cell membrane</location>
        <topology evidence="1 7">Multi-pass membrane protein</topology>
    </subcellularLocation>
</comment>
<keyword evidence="5 7" id="KW-1133">Transmembrane helix</keyword>
<organism evidence="9 10">
    <name type="scientific">Bifidobacterium bombi DSM 19703</name>
    <dbReference type="NCBI Taxonomy" id="1341695"/>
    <lineage>
        <taxon>Bacteria</taxon>
        <taxon>Bacillati</taxon>
        <taxon>Actinomycetota</taxon>
        <taxon>Actinomycetes</taxon>
        <taxon>Bifidobacteriales</taxon>
        <taxon>Bifidobacteriaceae</taxon>
        <taxon>Bifidobacterium</taxon>
    </lineage>
</organism>
<dbReference type="GO" id="GO:0071916">
    <property type="term" value="F:dipeptide transmembrane transporter activity"/>
    <property type="evidence" value="ECO:0007669"/>
    <property type="project" value="TreeGrafter"/>
</dbReference>
<evidence type="ECO:0000313" key="9">
    <source>
        <dbReference type="EMBL" id="KFF31081.1"/>
    </source>
</evidence>
<dbReference type="InterPro" id="IPR045621">
    <property type="entry name" value="BPD_transp_1_N"/>
</dbReference>
<evidence type="ECO:0000256" key="6">
    <source>
        <dbReference type="ARBA" id="ARBA00023136"/>
    </source>
</evidence>
<keyword evidence="3" id="KW-1003">Cell membrane</keyword>
<evidence type="ECO:0000256" key="3">
    <source>
        <dbReference type="ARBA" id="ARBA00022475"/>
    </source>
</evidence>
<dbReference type="eggNOG" id="COG0601">
    <property type="taxonomic scope" value="Bacteria"/>
</dbReference>
<evidence type="ECO:0000256" key="2">
    <source>
        <dbReference type="ARBA" id="ARBA00022448"/>
    </source>
</evidence>
<feature type="domain" description="ABC transmembrane type-1" evidence="8">
    <location>
        <begin position="94"/>
        <end position="307"/>
    </location>
</feature>
<keyword evidence="6 7" id="KW-0472">Membrane</keyword>
<feature type="transmembrane region" description="Helical" evidence="7">
    <location>
        <begin position="242"/>
        <end position="269"/>
    </location>
</feature>
<dbReference type="Gene3D" id="1.10.3720.10">
    <property type="entry name" value="MetI-like"/>
    <property type="match status" value="1"/>
</dbReference>
<evidence type="ECO:0000259" key="8">
    <source>
        <dbReference type="PROSITE" id="PS50928"/>
    </source>
</evidence>
<evidence type="ECO:0000256" key="1">
    <source>
        <dbReference type="ARBA" id="ARBA00004651"/>
    </source>
</evidence>
<dbReference type="PANTHER" id="PTHR43163:SF6">
    <property type="entry name" value="DIPEPTIDE TRANSPORT SYSTEM PERMEASE PROTEIN DPPB-RELATED"/>
    <property type="match status" value="1"/>
</dbReference>
<dbReference type="Pfam" id="PF00528">
    <property type="entry name" value="BPD_transp_1"/>
    <property type="match status" value="1"/>
</dbReference>
<evidence type="ECO:0000256" key="7">
    <source>
        <dbReference type="RuleBase" id="RU363032"/>
    </source>
</evidence>